<dbReference type="Pfam" id="PF00717">
    <property type="entry name" value="Peptidase_S24"/>
    <property type="match status" value="1"/>
</dbReference>
<dbReference type="CDD" id="cd06529">
    <property type="entry name" value="S24_LexA-like"/>
    <property type="match status" value="1"/>
</dbReference>
<comment type="caution">
    <text evidence="2">The sequence shown here is derived from an EMBL/GenBank/DDBJ whole genome shotgun (WGS) entry which is preliminary data.</text>
</comment>
<dbReference type="Gene3D" id="1.10.260.40">
    <property type="entry name" value="lambda repressor-like DNA-binding domains"/>
    <property type="match status" value="1"/>
</dbReference>
<reference evidence="2 3" key="1">
    <citation type="submission" date="2019-03" db="EMBL/GenBank/DDBJ databases">
        <title>Genomic Encyclopedia of Type Strains, Phase III (KMG-III): the genomes of soil and plant-associated and newly described type strains.</title>
        <authorList>
            <person name="Whitman W."/>
        </authorList>
    </citation>
    <scope>NUCLEOTIDE SEQUENCE [LARGE SCALE GENOMIC DNA]</scope>
    <source>
        <strain evidence="2 3">CGMCC 1.7002</strain>
    </source>
</reference>
<dbReference type="SUPFAM" id="SSF47413">
    <property type="entry name" value="lambda repressor-like DNA-binding domains"/>
    <property type="match status" value="1"/>
</dbReference>
<dbReference type="InterPro" id="IPR010982">
    <property type="entry name" value="Lambda_DNA-bd_dom_sf"/>
</dbReference>
<keyword evidence="3" id="KW-1185">Reference proteome</keyword>
<dbReference type="InterPro" id="IPR036286">
    <property type="entry name" value="LexA/Signal_pep-like_sf"/>
</dbReference>
<dbReference type="InterPro" id="IPR015927">
    <property type="entry name" value="Peptidase_S24_S26A/B/C"/>
</dbReference>
<dbReference type="Proteomes" id="UP000295391">
    <property type="component" value="Unassembled WGS sequence"/>
</dbReference>
<gene>
    <name evidence="2" type="ORF">ATL17_1608</name>
</gene>
<evidence type="ECO:0000313" key="2">
    <source>
        <dbReference type="EMBL" id="TDQ63601.1"/>
    </source>
</evidence>
<feature type="domain" description="Peptidase S24/S26A/S26B/S26C" evidence="1">
    <location>
        <begin position="81"/>
        <end position="166"/>
    </location>
</feature>
<protein>
    <submittedName>
        <fullName evidence="2">SOS-response transcriptional repressor LexA</fullName>
    </submittedName>
</protein>
<dbReference type="AlphaFoldDB" id="A0A4R6VTU7"/>
<dbReference type="SUPFAM" id="SSF51306">
    <property type="entry name" value="LexA/Signal peptidase"/>
    <property type="match status" value="1"/>
</dbReference>
<dbReference type="GO" id="GO:0003677">
    <property type="term" value="F:DNA binding"/>
    <property type="evidence" value="ECO:0007669"/>
    <property type="project" value="InterPro"/>
</dbReference>
<sequence length="203" mass="22624">MFKEPDTYQQKWVAENFARAKRERGLTQSKLGVALGISQPQARALVLGDRKLKADEIPILEQLFNAEYHPNSDSNSSQFVPLVSWVSAGQMSEQSPVVNFDEYPPIETAGLHKGNWIALRVTGDSMNKISPPDSIIFVDLDDRNLVPNALYVISDEEGHATYKRYRPSESPPFQPASYHEVGPPCIKGAAKVIGRVRRSVIDC</sequence>
<organism evidence="2 3">
    <name type="scientific">Maritalea mobilis</name>
    <dbReference type="NCBI Taxonomy" id="483324"/>
    <lineage>
        <taxon>Bacteria</taxon>
        <taxon>Pseudomonadati</taxon>
        <taxon>Pseudomonadota</taxon>
        <taxon>Alphaproteobacteria</taxon>
        <taxon>Hyphomicrobiales</taxon>
        <taxon>Devosiaceae</taxon>
        <taxon>Maritalea</taxon>
    </lineage>
</organism>
<evidence type="ECO:0000259" key="1">
    <source>
        <dbReference type="Pfam" id="PF00717"/>
    </source>
</evidence>
<evidence type="ECO:0000313" key="3">
    <source>
        <dbReference type="Proteomes" id="UP000295391"/>
    </source>
</evidence>
<dbReference type="Gene3D" id="2.10.109.10">
    <property type="entry name" value="Umud Fragment, subunit A"/>
    <property type="match status" value="1"/>
</dbReference>
<dbReference type="InterPro" id="IPR039418">
    <property type="entry name" value="LexA-like"/>
</dbReference>
<name>A0A4R6VTU7_9HYPH</name>
<accession>A0A4R6VTU7</accession>
<dbReference type="InterPro" id="IPR001387">
    <property type="entry name" value="Cro/C1-type_HTH"/>
</dbReference>
<proteinExistence type="predicted"/>
<dbReference type="EMBL" id="SNYR01000002">
    <property type="protein sequence ID" value="TDQ63601.1"/>
    <property type="molecule type" value="Genomic_DNA"/>
</dbReference>
<dbReference type="CDD" id="cd00093">
    <property type="entry name" value="HTH_XRE"/>
    <property type="match status" value="1"/>
</dbReference>